<dbReference type="EMBL" id="VFPA01000001">
    <property type="protein sequence ID" value="TQM15911.1"/>
    <property type="molecule type" value="Genomic_DNA"/>
</dbReference>
<dbReference type="AlphaFoldDB" id="A0A543E2U2"/>
<comment type="caution">
    <text evidence="2">The sequence shown here is derived from an EMBL/GenBank/DDBJ whole genome shotgun (WGS) entry which is preliminary data.</text>
</comment>
<keyword evidence="3" id="KW-1185">Reference proteome</keyword>
<dbReference type="Proteomes" id="UP000315677">
    <property type="component" value="Unassembled WGS sequence"/>
</dbReference>
<sequence length="78" mass="8288">MLNQLHTVADIAADHRRTLLAEAAAERLARSAAPARPQRSGWPERLGPLRRLGRRAAGTPVSKIEVGGEPTNGTLVGT</sequence>
<gene>
    <name evidence="2" type="ORF">FB558_2708</name>
</gene>
<feature type="region of interest" description="Disordered" evidence="1">
    <location>
        <begin position="30"/>
        <end position="78"/>
    </location>
</feature>
<evidence type="ECO:0000313" key="3">
    <source>
        <dbReference type="Proteomes" id="UP000315677"/>
    </source>
</evidence>
<name>A0A543E2U2_9PSEU</name>
<protein>
    <submittedName>
        <fullName evidence="2">Uncharacterized protein</fullName>
    </submittedName>
</protein>
<accession>A0A543E2U2</accession>
<reference evidence="2 3" key="1">
    <citation type="submission" date="2019-06" db="EMBL/GenBank/DDBJ databases">
        <title>Sequencing the genomes of 1000 actinobacteria strains.</title>
        <authorList>
            <person name="Klenk H.-P."/>
        </authorList>
    </citation>
    <scope>NUCLEOTIDE SEQUENCE [LARGE SCALE GENOMIC DNA]</scope>
    <source>
        <strain evidence="2 3">DSM 45301</strain>
    </source>
</reference>
<feature type="compositionally biased region" description="Low complexity" evidence="1">
    <location>
        <begin position="30"/>
        <end position="58"/>
    </location>
</feature>
<evidence type="ECO:0000256" key="1">
    <source>
        <dbReference type="SAM" id="MobiDB-lite"/>
    </source>
</evidence>
<evidence type="ECO:0000313" key="2">
    <source>
        <dbReference type="EMBL" id="TQM15911.1"/>
    </source>
</evidence>
<proteinExistence type="predicted"/>
<organism evidence="2 3">
    <name type="scientific">Pseudonocardia kunmingensis</name>
    <dbReference type="NCBI Taxonomy" id="630975"/>
    <lineage>
        <taxon>Bacteria</taxon>
        <taxon>Bacillati</taxon>
        <taxon>Actinomycetota</taxon>
        <taxon>Actinomycetes</taxon>
        <taxon>Pseudonocardiales</taxon>
        <taxon>Pseudonocardiaceae</taxon>
        <taxon>Pseudonocardia</taxon>
    </lineage>
</organism>